<dbReference type="InterPro" id="IPR036259">
    <property type="entry name" value="MFS_trans_sf"/>
</dbReference>
<sequence length="475" mass="51336">MAQPSPEQPRTRTPLPKSQLAATWLIQLAEPITATVIFPFAPEAIRRTGITRGDESKTGYYAGITESAFFITEALTVYFWGRASDRFGRRPILILGPLGLSFAMVGFGLSNKFWLLVLFRCLQGVFNGNIGVAKTVIAELTDDTNVGDAFAVTPFLWSVGVTIGPILGGLLANPQDRWPIFNDSPLFREHHYLLPCLAAGGLSFAIFIVSLVTLKETHPNLAKKAKPNSRTPLLQDGRPTVDYGAAGEEGHQEPAKPLRSPPLSEVATRSVMVVIGNYCLMSFNNASLDVLTPLMYSTSIPAGGLGLTPFKIGRIMFAFGVVNAVMQIGLTSFLIRRWGAPKTFTVSAFCGLLAFTAFSCESYLARLAGYIDWRVILALVVQWSFAIMISPTYGAAHVLIVHSAPSPEALATTNGLAQMLCSATRALAPTAASSLFALSLETHALGGFLVYALLIFSMTVLVWWSLMLPRVSLGK</sequence>
<feature type="transmembrane region" description="Helical" evidence="7">
    <location>
        <begin position="60"/>
        <end position="80"/>
    </location>
</feature>
<feature type="domain" description="Major facilitator superfamily (MFS) profile" evidence="8">
    <location>
        <begin position="19"/>
        <end position="470"/>
    </location>
</feature>
<dbReference type="Pfam" id="PF07690">
    <property type="entry name" value="MFS_1"/>
    <property type="match status" value="1"/>
</dbReference>
<feature type="region of interest" description="Disordered" evidence="6">
    <location>
        <begin position="221"/>
        <end position="262"/>
    </location>
</feature>
<proteinExistence type="predicted"/>
<evidence type="ECO:0000259" key="8">
    <source>
        <dbReference type="PROSITE" id="PS50850"/>
    </source>
</evidence>
<gene>
    <name evidence="9" type="ORF">CYLTODRAFT_484650</name>
</gene>
<dbReference type="Proteomes" id="UP000054007">
    <property type="component" value="Unassembled WGS sequence"/>
</dbReference>
<feature type="transmembrane region" description="Helical" evidence="7">
    <location>
        <begin position="444"/>
        <end position="466"/>
    </location>
</feature>
<keyword evidence="5 7" id="KW-0472">Membrane</keyword>
<evidence type="ECO:0000313" key="10">
    <source>
        <dbReference type="Proteomes" id="UP000054007"/>
    </source>
</evidence>
<evidence type="ECO:0000256" key="4">
    <source>
        <dbReference type="ARBA" id="ARBA00022989"/>
    </source>
</evidence>
<feature type="transmembrane region" description="Helical" evidence="7">
    <location>
        <begin position="315"/>
        <end position="338"/>
    </location>
</feature>
<keyword evidence="3 7" id="KW-0812">Transmembrane</keyword>
<feature type="transmembrane region" description="Helical" evidence="7">
    <location>
        <begin position="20"/>
        <end position="40"/>
    </location>
</feature>
<protein>
    <submittedName>
        <fullName evidence="9">MFS general substrate transporter</fullName>
    </submittedName>
</protein>
<dbReference type="SUPFAM" id="SSF103473">
    <property type="entry name" value="MFS general substrate transporter"/>
    <property type="match status" value="1"/>
</dbReference>
<comment type="subcellular location">
    <subcellularLocation>
        <location evidence="1">Membrane</location>
        <topology evidence="1">Multi-pass membrane protein</topology>
    </subcellularLocation>
</comment>
<evidence type="ECO:0000256" key="6">
    <source>
        <dbReference type="SAM" id="MobiDB-lite"/>
    </source>
</evidence>
<dbReference type="PANTHER" id="PTHR23504">
    <property type="entry name" value="MAJOR FACILITATOR SUPERFAMILY DOMAIN-CONTAINING PROTEIN 10"/>
    <property type="match status" value="1"/>
</dbReference>
<dbReference type="InterPro" id="IPR011701">
    <property type="entry name" value="MFS"/>
</dbReference>
<dbReference type="EMBL" id="KN880431">
    <property type="protein sequence ID" value="KIY74331.1"/>
    <property type="molecule type" value="Genomic_DNA"/>
</dbReference>
<dbReference type="GO" id="GO:0016020">
    <property type="term" value="C:membrane"/>
    <property type="evidence" value="ECO:0007669"/>
    <property type="project" value="UniProtKB-SubCell"/>
</dbReference>
<keyword evidence="2" id="KW-0813">Transport</keyword>
<feature type="transmembrane region" description="Helical" evidence="7">
    <location>
        <begin position="344"/>
        <end position="364"/>
    </location>
</feature>
<dbReference type="InterPro" id="IPR001958">
    <property type="entry name" value="Tet-R_TetA/multi-R_MdtG-like"/>
</dbReference>
<keyword evidence="10" id="KW-1185">Reference proteome</keyword>
<evidence type="ECO:0000313" key="9">
    <source>
        <dbReference type="EMBL" id="KIY74331.1"/>
    </source>
</evidence>
<evidence type="ECO:0000256" key="5">
    <source>
        <dbReference type="ARBA" id="ARBA00023136"/>
    </source>
</evidence>
<dbReference type="Gene3D" id="1.20.1250.20">
    <property type="entry name" value="MFS general substrate transporter like domains"/>
    <property type="match status" value="1"/>
</dbReference>
<accession>A0A0D7BXG7</accession>
<dbReference type="OrthoDB" id="419616at2759"/>
<dbReference type="InterPro" id="IPR020846">
    <property type="entry name" value="MFS_dom"/>
</dbReference>
<dbReference type="CDD" id="cd17330">
    <property type="entry name" value="MFS_SLC46_TetA_like"/>
    <property type="match status" value="1"/>
</dbReference>
<dbReference type="AlphaFoldDB" id="A0A0D7BXG7"/>
<organism evidence="9 10">
    <name type="scientific">Cylindrobasidium torrendii FP15055 ss-10</name>
    <dbReference type="NCBI Taxonomy" id="1314674"/>
    <lineage>
        <taxon>Eukaryota</taxon>
        <taxon>Fungi</taxon>
        <taxon>Dikarya</taxon>
        <taxon>Basidiomycota</taxon>
        <taxon>Agaricomycotina</taxon>
        <taxon>Agaricomycetes</taxon>
        <taxon>Agaricomycetidae</taxon>
        <taxon>Agaricales</taxon>
        <taxon>Marasmiineae</taxon>
        <taxon>Physalacriaceae</taxon>
        <taxon>Cylindrobasidium</taxon>
    </lineage>
</organism>
<evidence type="ECO:0000256" key="1">
    <source>
        <dbReference type="ARBA" id="ARBA00004141"/>
    </source>
</evidence>
<dbReference type="GO" id="GO:0022857">
    <property type="term" value="F:transmembrane transporter activity"/>
    <property type="evidence" value="ECO:0007669"/>
    <property type="project" value="InterPro"/>
</dbReference>
<keyword evidence="4 7" id="KW-1133">Transmembrane helix</keyword>
<evidence type="ECO:0000256" key="2">
    <source>
        <dbReference type="ARBA" id="ARBA00022448"/>
    </source>
</evidence>
<reference evidence="9 10" key="1">
    <citation type="journal article" date="2015" name="Fungal Genet. Biol.">
        <title>Evolution of novel wood decay mechanisms in Agaricales revealed by the genome sequences of Fistulina hepatica and Cylindrobasidium torrendii.</title>
        <authorList>
            <person name="Floudas D."/>
            <person name="Held B.W."/>
            <person name="Riley R."/>
            <person name="Nagy L.G."/>
            <person name="Koehler G."/>
            <person name="Ransdell A.S."/>
            <person name="Younus H."/>
            <person name="Chow J."/>
            <person name="Chiniquy J."/>
            <person name="Lipzen A."/>
            <person name="Tritt A."/>
            <person name="Sun H."/>
            <person name="Haridas S."/>
            <person name="LaButti K."/>
            <person name="Ohm R.A."/>
            <person name="Kues U."/>
            <person name="Blanchette R.A."/>
            <person name="Grigoriev I.V."/>
            <person name="Minto R.E."/>
            <person name="Hibbett D.S."/>
        </authorList>
    </citation>
    <scope>NUCLEOTIDE SEQUENCE [LARGE SCALE GENOMIC DNA]</scope>
    <source>
        <strain evidence="9 10">FP15055 ss-10</strain>
    </source>
</reference>
<dbReference type="PROSITE" id="PS50850">
    <property type="entry name" value="MFS"/>
    <property type="match status" value="1"/>
</dbReference>
<dbReference type="PRINTS" id="PR01035">
    <property type="entry name" value="TCRTETA"/>
</dbReference>
<evidence type="ECO:0000256" key="7">
    <source>
        <dbReference type="SAM" id="Phobius"/>
    </source>
</evidence>
<name>A0A0D7BXG7_9AGAR</name>
<feature type="transmembrane region" description="Helical" evidence="7">
    <location>
        <begin position="192"/>
        <end position="214"/>
    </location>
</feature>
<feature type="transmembrane region" description="Helical" evidence="7">
    <location>
        <begin position="92"/>
        <end position="109"/>
    </location>
</feature>
<feature type="transmembrane region" description="Helical" evidence="7">
    <location>
        <begin position="149"/>
        <end position="172"/>
    </location>
</feature>
<feature type="transmembrane region" description="Helical" evidence="7">
    <location>
        <begin position="376"/>
        <end position="400"/>
    </location>
</feature>
<dbReference type="PANTHER" id="PTHR23504:SF15">
    <property type="entry name" value="MAJOR FACILITATOR SUPERFAMILY (MFS) PROFILE DOMAIN-CONTAINING PROTEIN"/>
    <property type="match status" value="1"/>
</dbReference>
<evidence type="ECO:0000256" key="3">
    <source>
        <dbReference type="ARBA" id="ARBA00022692"/>
    </source>
</evidence>